<dbReference type="InterPro" id="IPR000014">
    <property type="entry name" value="PAS"/>
</dbReference>
<dbReference type="InterPro" id="IPR029787">
    <property type="entry name" value="Nucleotide_cyclase"/>
</dbReference>
<protein>
    <recommendedName>
        <fullName evidence="2">guanylate cyclase</fullName>
        <ecNumber evidence="2">4.6.1.2</ecNumber>
    </recommendedName>
</protein>
<dbReference type="AlphaFoldDB" id="A0A0S2HY96"/>
<keyword evidence="6" id="KW-1133">Transmembrane helix</keyword>
<dbReference type="KEGG" id="blq:L21SP5_01447"/>
<dbReference type="SMART" id="SM00091">
    <property type="entry name" value="PAS"/>
    <property type="match status" value="1"/>
</dbReference>
<keyword evidence="7" id="KW-0472">Membrane</keyword>
<evidence type="ECO:0000256" key="9">
    <source>
        <dbReference type="ARBA" id="ARBA00023293"/>
    </source>
</evidence>
<comment type="similarity">
    <text evidence="10">Belongs to the adenylyl cyclase class-4/guanylyl cyclase family.</text>
</comment>
<dbReference type="Pfam" id="PF00211">
    <property type="entry name" value="Guanylate_cyc"/>
    <property type="match status" value="1"/>
</dbReference>
<keyword evidence="4" id="KW-0732">Signal</keyword>
<dbReference type="PROSITE" id="PS50112">
    <property type="entry name" value="PAS"/>
    <property type="match status" value="1"/>
</dbReference>
<feature type="domain" description="PAC" evidence="13">
    <location>
        <begin position="183"/>
        <end position="234"/>
    </location>
</feature>
<dbReference type="CDD" id="cd07302">
    <property type="entry name" value="CHD"/>
    <property type="match status" value="1"/>
</dbReference>
<keyword evidence="11" id="KW-0175">Coiled coil</keyword>
<feature type="domain" description="PAS" evidence="12">
    <location>
        <begin position="110"/>
        <end position="155"/>
    </location>
</feature>
<evidence type="ECO:0000256" key="6">
    <source>
        <dbReference type="ARBA" id="ARBA00022989"/>
    </source>
</evidence>
<evidence type="ECO:0000259" key="14">
    <source>
        <dbReference type="PROSITE" id="PS50125"/>
    </source>
</evidence>
<dbReference type="InterPro" id="IPR035965">
    <property type="entry name" value="PAS-like_dom_sf"/>
</dbReference>
<evidence type="ECO:0000259" key="12">
    <source>
        <dbReference type="PROSITE" id="PS50112"/>
    </source>
</evidence>
<keyword evidence="3" id="KW-0812">Transmembrane</keyword>
<keyword evidence="8 10" id="KW-0456">Lyase</keyword>
<name>A0A0S2HY96_9BACT</name>
<dbReference type="PANTHER" id="PTHR11920:SF335">
    <property type="entry name" value="GUANYLATE CYCLASE"/>
    <property type="match status" value="1"/>
</dbReference>
<keyword evidence="16" id="KW-1185">Reference proteome</keyword>
<dbReference type="GO" id="GO:0004383">
    <property type="term" value="F:guanylate cyclase activity"/>
    <property type="evidence" value="ECO:0007669"/>
    <property type="project" value="UniProtKB-EC"/>
</dbReference>
<evidence type="ECO:0000259" key="13">
    <source>
        <dbReference type="PROSITE" id="PS50113"/>
    </source>
</evidence>
<dbReference type="InterPro" id="IPR000700">
    <property type="entry name" value="PAS-assoc_C"/>
</dbReference>
<dbReference type="PANTHER" id="PTHR11920">
    <property type="entry name" value="GUANYLYL CYCLASE"/>
    <property type="match status" value="1"/>
</dbReference>
<feature type="domain" description="Guanylate cyclase" evidence="14">
    <location>
        <begin position="304"/>
        <end position="435"/>
    </location>
</feature>
<dbReference type="RefSeq" id="WP_057952586.1">
    <property type="nucleotide sequence ID" value="NZ_CP013118.1"/>
</dbReference>
<evidence type="ECO:0000256" key="7">
    <source>
        <dbReference type="ARBA" id="ARBA00023136"/>
    </source>
</evidence>
<dbReference type="Pfam" id="PF07701">
    <property type="entry name" value="HNOBA"/>
    <property type="match status" value="1"/>
</dbReference>
<keyword evidence="5" id="KW-0547">Nucleotide-binding</keyword>
<dbReference type="GO" id="GO:0016020">
    <property type="term" value="C:membrane"/>
    <property type="evidence" value="ECO:0007669"/>
    <property type="project" value="UniProtKB-SubCell"/>
</dbReference>
<proteinExistence type="inferred from homology"/>
<keyword evidence="9" id="KW-0141">cGMP biosynthesis</keyword>
<dbReference type="NCBIfam" id="TIGR00229">
    <property type="entry name" value="sensory_box"/>
    <property type="match status" value="1"/>
</dbReference>
<dbReference type="SUPFAM" id="SSF55785">
    <property type="entry name" value="PYP-like sensor domain (PAS domain)"/>
    <property type="match status" value="1"/>
</dbReference>
<evidence type="ECO:0000313" key="16">
    <source>
        <dbReference type="Proteomes" id="UP000064893"/>
    </source>
</evidence>
<evidence type="ECO:0000256" key="3">
    <source>
        <dbReference type="ARBA" id="ARBA00022692"/>
    </source>
</evidence>
<comment type="subcellular location">
    <subcellularLocation>
        <location evidence="1">Membrane</location>
        <topology evidence="1">Single-pass type I membrane protein</topology>
    </subcellularLocation>
</comment>
<dbReference type="InterPro" id="IPR011645">
    <property type="entry name" value="HNOB_dom_associated"/>
</dbReference>
<dbReference type="PROSITE" id="PS50125">
    <property type="entry name" value="GUANYLATE_CYCLASE_2"/>
    <property type="match status" value="1"/>
</dbReference>
<dbReference type="OrthoDB" id="5728337at2"/>
<dbReference type="EC" id="4.6.1.2" evidence="2"/>
<dbReference type="SMART" id="SM00044">
    <property type="entry name" value="CYCc"/>
    <property type="match status" value="1"/>
</dbReference>
<dbReference type="Proteomes" id="UP000064893">
    <property type="component" value="Chromosome"/>
</dbReference>
<dbReference type="InterPro" id="IPR001054">
    <property type="entry name" value="A/G_cyclase"/>
</dbReference>
<dbReference type="Gene3D" id="3.30.450.20">
    <property type="entry name" value="PAS domain"/>
    <property type="match status" value="1"/>
</dbReference>
<feature type="coiled-coil region" evidence="11">
    <location>
        <begin position="232"/>
        <end position="277"/>
    </location>
</feature>
<dbReference type="PROSITE" id="PS00452">
    <property type="entry name" value="GUANYLATE_CYCLASE_1"/>
    <property type="match status" value="1"/>
</dbReference>
<dbReference type="EMBL" id="CP013118">
    <property type="protein sequence ID" value="ALO15097.1"/>
    <property type="molecule type" value="Genomic_DNA"/>
</dbReference>
<dbReference type="InterPro" id="IPR050401">
    <property type="entry name" value="Cyclic_nucleotide_synthase"/>
</dbReference>
<evidence type="ECO:0000313" key="15">
    <source>
        <dbReference type="EMBL" id="ALO15097.1"/>
    </source>
</evidence>
<dbReference type="SUPFAM" id="SSF55073">
    <property type="entry name" value="Nucleotide cyclase"/>
    <property type="match status" value="1"/>
</dbReference>
<evidence type="ECO:0000256" key="4">
    <source>
        <dbReference type="ARBA" id="ARBA00022729"/>
    </source>
</evidence>
<evidence type="ECO:0000256" key="1">
    <source>
        <dbReference type="ARBA" id="ARBA00004479"/>
    </source>
</evidence>
<dbReference type="Gene3D" id="3.30.70.1230">
    <property type="entry name" value="Nucleotide cyclase"/>
    <property type="match status" value="1"/>
</dbReference>
<gene>
    <name evidence="15" type="primary">cya_2</name>
    <name evidence="15" type="ORF">L21SP5_01447</name>
</gene>
<sequence length="505" mass="57395">MISNGLYTVIIFDPAHTLALGDFHKQFPYIDFLHVSSDPGLHKEVDLMILVEKANSNDDIVLPENAVVWGVKNSLPDSLLDDILPPEPGQEYLFDKIQHFIEYLMQAPLAHRSLMQLANAIQNAVIIFNAKGDILWVNKAFEKIYGYKKQAFIQKFGRNLYSFSPTKGIEKKIAILKESKKSLDYLSSIHTPDGEIRYLQTTLSPVFDGTNIKWLVAIEADITGLKTSKILMEEQSASLQKMTEELTDANHELKAQSDKLSEQHQELTREKERTDELLHNILPEVVAHQLKKGKKKPKRHKSVTVMFADFKGFTKICKKHEPAEIVHTLDELFSIFDTIAEKHYLEKIKTIGDAYMCAGGMPMKNKSHHVNTVMAALEIQQFLFEYNKPRMLKKETVWECRIGIHSGEVFAGVVGQKKFAYDIWGDTVNLASRMETSGAVNSVNISETTHALVKDYFECIPRGEINVKNIGKVNMFFVVGLKPEYTDDPSGVRPNKKFEAILRRL</sequence>
<evidence type="ECO:0000256" key="10">
    <source>
        <dbReference type="RuleBase" id="RU000405"/>
    </source>
</evidence>
<evidence type="ECO:0000256" key="11">
    <source>
        <dbReference type="SAM" id="Coils"/>
    </source>
</evidence>
<dbReference type="CDD" id="cd00130">
    <property type="entry name" value="PAS"/>
    <property type="match status" value="1"/>
</dbReference>
<reference evidence="15 16" key="1">
    <citation type="submission" date="2015-11" db="EMBL/GenBank/DDBJ databases">
        <title>Description and complete genome sequence of a novel strain predominating in hypersaline microbial mats and representing a new family of the Bacteriodetes phylum.</title>
        <authorList>
            <person name="Spring S."/>
            <person name="Bunk B."/>
            <person name="Sproer C."/>
            <person name="Klenk H.-P."/>
        </authorList>
    </citation>
    <scope>NUCLEOTIDE SEQUENCE [LARGE SCALE GENOMIC DNA]</scope>
    <source>
        <strain evidence="15 16">L21-Spi-D4</strain>
    </source>
</reference>
<dbReference type="Pfam" id="PF13426">
    <property type="entry name" value="PAS_9"/>
    <property type="match status" value="1"/>
</dbReference>
<evidence type="ECO:0000256" key="5">
    <source>
        <dbReference type="ARBA" id="ARBA00022741"/>
    </source>
</evidence>
<evidence type="ECO:0000256" key="8">
    <source>
        <dbReference type="ARBA" id="ARBA00023239"/>
    </source>
</evidence>
<dbReference type="GO" id="GO:0035556">
    <property type="term" value="P:intracellular signal transduction"/>
    <property type="evidence" value="ECO:0007669"/>
    <property type="project" value="InterPro"/>
</dbReference>
<organism evidence="15 16">
    <name type="scientific">Salinivirga cyanobacteriivorans</name>
    <dbReference type="NCBI Taxonomy" id="1307839"/>
    <lineage>
        <taxon>Bacteria</taxon>
        <taxon>Pseudomonadati</taxon>
        <taxon>Bacteroidota</taxon>
        <taxon>Bacteroidia</taxon>
        <taxon>Bacteroidales</taxon>
        <taxon>Salinivirgaceae</taxon>
        <taxon>Salinivirga</taxon>
    </lineage>
</organism>
<accession>A0A0S2HY96</accession>
<dbReference type="Gene3D" id="6.10.250.780">
    <property type="match status" value="1"/>
</dbReference>
<dbReference type="InterPro" id="IPR018297">
    <property type="entry name" value="A/G_cyclase_CS"/>
</dbReference>
<dbReference type="GO" id="GO:0004016">
    <property type="term" value="F:adenylate cyclase activity"/>
    <property type="evidence" value="ECO:0007669"/>
    <property type="project" value="UniProtKB-ARBA"/>
</dbReference>
<dbReference type="PATRIC" id="fig|1307839.3.peg.1544"/>
<evidence type="ECO:0000256" key="2">
    <source>
        <dbReference type="ARBA" id="ARBA00012202"/>
    </source>
</evidence>
<dbReference type="STRING" id="1307839.L21SP5_01447"/>
<dbReference type="GO" id="GO:0000166">
    <property type="term" value="F:nucleotide binding"/>
    <property type="evidence" value="ECO:0007669"/>
    <property type="project" value="UniProtKB-KW"/>
</dbReference>
<dbReference type="PROSITE" id="PS50113">
    <property type="entry name" value="PAC"/>
    <property type="match status" value="1"/>
</dbReference>